<dbReference type="HOGENOM" id="CLU_769653_0_0_1"/>
<feature type="compositionally biased region" description="Low complexity" evidence="1">
    <location>
        <begin position="140"/>
        <end position="150"/>
    </location>
</feature>
<dbReference type="AlphaFoldDB" id="A0A0C3HRM8"/>
<feature type="region of interest" description="Disordered" evidence="1">
    <location>
        <begin position="220"/>
        <end position="259"/>
    </location>
</feature>
<dbReference type="Proteomes" id="UP000054321">
    <property type="component" value="Unassembled WGS sequence"/>
</dbReference>
<gene>
    <name evidence="2" type="ORF">OIDMADRAFT_24043</name>
</gene>
<proteinExistence type="predicted"/>
<reference evidence="2 3" key="1">
    <citation type="submission" date="2014-04" db="EMBL/GenBank/DDBJ databases">
        <authorList>
            <consortium name="DOE Joint Genome Institute"/>
            <person name="Kuo A."/>
            <person name="Martino E."/>
            <person name="Perotto S."/>
            <person name="Kohler A."/>
            <person name="Nagy L.G."/>
            <person name="Floudas D."/>
            <person name="Copeland A."/>
            <person name="Barry K.W."/>
            <person name="Cichocki N."/>
            <person name="Veneault-Fourrey C."/>
            <person name="LaButti K."/>
            <person name="Lindquist E.A."/>
            <person name="Lipzen A."/>
            <person name="Lundell T."/>
            <person name="Morin E."/>
            <person name="Murat C."/>
            <person name="Sun H."/>
            <person name="Tunlid A."/>
            <person name="Henrissat B."/>
            <person name="Grigoriev I.V."/>
            <person name="Hibbett D.S."/>
            <person name="Martin F."/>
            <person name="Nordberg H.P."/>
            <person name="Cantor M.N."/>
            <person name="Hua S.X."/>
        </authorList>
    </citation>
    <scope>NUCLEOTIDE SEQUENCE [LARGE SCALE GENOMIC DNA]</scope>
    <source>
        <strain evidence="2 3">Zn</strain>
    </source>
</reference>
<feature type="region of interest" description="Disordered" evidence="1">
    <location>
        <begin position="130"/>
        <end position="150"/>
    </location>
</feature>
<reference evidence="3" key="2">
    <citation type="submission" date="2015-01" db="EMBL/GenBank/DDBJ databases">
        <title>Evolutionary Origins and Diversification of the Mycorrhizal Mutualists.</title>
        <authorList>
            <consortium name="DOE Joint Genome Institute"/>
            <consortium name="Mycorrhizal Genomics Consortium"/>
            <person name="Kohler A."/>
            <person name="Kuo A."/>
            <person name="Nagy L.G."/>
            <person name="Floudas D."/>
            <person name="Copeland A."/>
            <person name="Barry K.W."/>
            <person name="Cichocki N."/>
            <person name="Veneault-Fourrey C."/>
            <person name="LaButti K."/>
            <person name="Lindquist E.A."/>
            <person name="Lipzen A."/>
            <person name="Lundell T."/>
            <person name="Morin E."/>
            <person name="Murat C."/>
            <person name="Riley R."/>
            <person name="Ohm R."/>
            <person name="Sun H."/>
            <person name="Tunlid A."/>
            <person name="Henrissat B."/>
            <person name="Grigoriev I.V."/>
            <person name="Hibbett D.S."/>
            <person name="Martin F."/>
        </authorList>
    </citation>
    <scope>NUCLEOTIDE SEQUENCE [LARGE SCALE GENOMIC DNA]</scope>
    <source>
        <strain evidence="3">Zn</strain>
    </source>
</reference>
<dbReference type="InParanoid" id="A0A0C3HRM8"/>
<protein>
    <submittedName>
        <fullName evidence="2">Uncharacterized protein</fullName>
    </submittedName>
</protein>
<evidence type="ECO:0000313" key="2">
    <source>
        <dbReference type="EMBL" id="KIN05660.1"/>
    </source>
</evidence>
<sequence>MHHQYNNENLQPPIYDQFPLATLPSWQIQANCQARADFMITPPFNFGYNIQRRCLTLDWGDSRAVSMEIRKLKEAWREGVGIKKKYRCGKKLGCCESSREHSATGQLDRLGVNDTEFSVKARSMVCDPVNEHEDNFNGESSTNSNSSSILSRLNGSSLVDENDDVLTEQEEFEKLEPLPSTQMTPTQKIPAMTRFGGSPVNDANEKYHLLHLSHIYNSEKAPTSGSLPFEEGSSSKHRRSSTGFVKRAASLRPTASRLPTSKEIPASKCETSSTKFSKGASSLHSANPCLPLVGTPAKKGQSQSSTCSCKGLASLRPPKPITRSSKPVTRPVPFNLIGETVARKLRSRREQRGQIVGDMT</sequence>
<keyword evidence="3" id="KW-1185">Reference proteome</keyword>
<dbReference type="EMBL" id="KN832871">
    <property type="protein sequence ID" value="KIN05660.1"/>
    <property type="molecule type" value="Genomic_DNA"/>
</dbReference>
<accession>A0A0C3HRM8</accession>
<evidence type="ECO:0000313" key="3">
    <source>
        <dbReference type="Proteomes" id="UP000054321"/>
    </source>
</evidence>
<organism evidence="2 3">
    <name type="scientific">Oidiodendron maius (strain Zn)</name>
    <dbReference type="NCBI Taxonomy" id="913774"/>
    <lineage>
        <taxon>Eukaryota</taxon>
        <taxon>Fungi</taxon>
        <taxon>Dikarya</taxon>
        <taxon>Ascomycota</taxon>
        <taxon>Pezizomycotina</taxon>
        <taxon>Leotiomycetes</taxon>
        <taxon>Leotiomycetes incertae sedis</taxon>
        <taxon>Myxotrichaceae</taxon>
        <taxon>Oidiodendron</taxon>
    </lineage>
</organism>
<name>A0A0C3HRM8_OIDMZ</name>
<evidence type="ECO:0000256" key="1">
    <source>
        <dbReference type="SAM" id="MobiDB-lite"/>
    </source>
</evidence>